<evidence type="ECO:0000313" key="2">
    <source>
        <dbReference type="Proteomes" id="UP000624404"/>
    </source>
</evidence>
<proteinExistence type="predicted"/>
<gene>
    <name evidence="1" type="ORF">SCLTRI_LOCUS976</name>
</gene>
<accession>A0A8H2VLJ1</accession>
<dbReference type="AlphaFoldDB" id="A0A8H2VLJ1"/>
<comment type="caution">
    <text evidence="1">The sequence shown here is derived from an EMBL/GenBank/DDBJ whole genome shotgun (WGS) entry which is preliminary data.</text>
</comment>
<organism evidence="1 2">
    <name type="scientific">Sclerotinia trifoliorum</name>
    <dbReference type="NCBI Taxonomy" id="28548"/>
    <lineage>
        <taxon>Eukaryota</taxon>
        <taxon>Fungi</taxon>
        <taxon>Dikarya</taxon>
        <taxon>Ascomycota</taxon>
        <taxon>Pezizomycotina</taxon>
        <taxon>Leotiomycetes</taxon>
        <taxon>Helotiales</taxon>
        <taxon>Sclerotiniaceae</taxon>
        <taxon>Sclerotinia</taxon>
    </lineage>
</organism>
<evidence type="ECO:0000313" key="1">
    <source>
        <dbReference type="EMBL" id="CAD6439861.1"/>
    </source>
</evidence>
<keyword evidence="2" id="KW-1185">Reference proteome</keyword>
<dbReference type="EMBL" id="CAJHIA010000002">
    <property type="protein sequence ID" value="CAD6439861.1"/>
    <property type="molecule type" value="Genomic_DNA"/>
</dbReference>
<reference evidence="1" key="1">
    <citation type="submission" date="2020-10" db="EMBL/GenBank/DDBJ databases">
        <authorList>
            <person name="Kusch S."/>
        </authorList>
    </citation>
    <scope>NUCLEOTIDE SEQUENCE</scope>
    <source>
        <strain evidence="1">SwB9</strain>
    </source>
</reference>
<sequence length="105" mass="11624">MDRDSCSPNPLVLGSWDKCRVDLMLSFGCLGGFDLLSGMDTRALPGVFDLYGMVNGRYGWVPGTAGEYRMISCVIYPMVSWHPEHSTGWLLYPIKAEQGDIPTGF</sequence>
<name>A0A8H2VLJ1_9HELO</name>
<protein>
    <submittedName>
        <fullName evidence="1">466c04b0-c9af-4433-ac47-a28b969322b7-CDS</fullName>
    </submittedName>
</protein>
<dbReference type="Proteomes" id="UP000624404">
    <property type="component" value="Unassembled WGS sequence"/>
</dbReference>